<protein>
    <submittedName>
        <fullName evidence="1">Uncharacterized protein</fullName>
    </submittedName>
</protein>
<evidence type="ECO:0000313" key="1">
    <source>
        <dbReference type="EMBL" id="KAI9917236.1"/>
    </source>
</evidence>
<dbReference type="EMBL" id="CM047592">
    <property type="protein sequence ID" value="KAI9917236.1"/>
    <property type="molecule type" value="Genomic_DNA"/>
</dbReference>
<reference evidence="1 2" key="1">
    <citation type="journal article" date="2022" name="bioRxiv">
        <title>The genome of the oomycete Peronosclerospora sorghi, a cosmopolitan pathogen of maize and sorghum, is inflated with dispersed pseudogenes.</title>
        <authorList>
            <person name="Fletcher K."/>
            <person name="Martin F."/>
            <person name="Isakeit T."/>
            <person name="Cavanaugh K."/>
            <person name="Magill C."/>
            <person name="Michelmore R."/>
        </authorList>
    </citation>
    <scope>NUCLEOTIDE SEQUENCE [LARGE SCALE GENOMIC DNA]</scope>
    <source>
        <strain evidence="1">P6</strain>
    </source>
</reference>
<gene>
    <name evidence="1" type="ORF">PsorP6_012967</name>
</gene>
<sequence length="232" mass="27009">MTLRCLRMWTFRRRYMIRTTICRHQFLEEQARSLKALRKLPIKIRTIYDSRVASHYRRSHDDVLATIQPSYLRRLFTRPNEGFKSECSKPTRFTAQFALIHFKTRKMFNLDPNDVSTIFSKLFSAEDRQQAALNSAISDLFLMIFAPGIYFYPIKIQAFLPNILPSKRVRLSPFLTWSDVNLLCLTKSNVVQIFISDTRTHPHVIAALTHLATSKVEEDIATGPSRLVCPQL</sequence>
<proteinExistence type="predicted"/>
<keyword evidence="2" id="KW-1185">Reference proteome</keyword>
<accession>A0ACC0WGR1</accession>
<dbReference type="Proteomes" id="UP001163321">
    <property type="component" value="Chromosome 13"/>
</dbReference>
<comment type="caution">
    <text evidence="1">The sequence shown here is derived from an EMBL/GenBank/DDBJ whole genome shotgun (WGS) entry which is preliminary data.</text>
</comment>
<evidence type="ECO:0000313" key="2">
    <source>
        <dbReference type="Proteomes" id="UP001163321"/>
    </source>
</evidence>
<organism evidence="1 2">
    <name type="scientific">Peronosclerospora sorghi</name>
    <dbReference type="NCBI Taxonomy" id="230839"/>
    <lineage>
        <taxon>Eukaryota</taxon>
        <taxon>Sar</taxon>
        <taxon>Stramenopiles</taxon>
        <taxon>Oomycota</taxon>
        <taxon>Peronosporomycetes</taxon>
        <taxon>Peronosporales</taxon>
        <taxon>Peronosporaceae</taxon>
        <taxon>Peronosclerospora</taxon>
    </lineage>
</organism>
<name>A0ACC0WGR1_9STRA</name>